<dbReference type="PANTHER" id="PTHR32063:SF11">
    <property type="entry name" value="CATION OR DRUG EFFLUX SYSTEM PROTEIN"/>
    <property type="match status" value="1"/>
</dbReference>
<dbReference type="AlphaFoldDB" id="A0AA40R5D2"/>
<evidence type="ECO:0000256" key="1">
    <source>
        <dbReference type="SAM" id="Phobius"/>
    </source>
</evidence>
<reference evidence="2 3" key="1">
    <citation type="submission" date="2015-11" db="EMBL/GenBank/DDBJ databases">
        <authorList>
            <person name="Sahl J."/>
            <person name="Wagner D."/>
            <person name="Keim P."/>
        </authorList>
    </citation>
    <scope>NUCLEOTIDE SEQUENCE [LARGE SCALE GENOMIC DNA]</scope>
    <source>
        <strain evidence="2 3">MSMB1157</strain>
    </source>
</reference>
<feature type="transmembrane region" description="Helical" evidence="1">
    <location>
        <begin position="104"/>
        <end position="124"/>
    </location>
</feature>
<sequence>MVPIGSMVTVEPTYGPDPVVRYNGYPAANLIGDADPKVMSFAQAIAQLEQIAKDVLPPGITLEWTDLSYQQVTQSNAAIVVFSLAAMLVFLVLASLYESWTLPLAVILIVPVCMCAALFGVWLSGGDNNVFVQVGLVVLMALACKNAILIVEFARELEIHGQGIIEAALEACRLRLRPIVMTPVAFIAGSVPLLIGSGAGSEVRAATGVTVFAGMLGVTLFGLLLTPVFYVAIRKLAGGTPAVWNEQHGTLEGENR</sequence>
<accession>A0AA40R5D2</accession>
<keyword evidence="1" id="KW-1133">Transmembrane helix</keyword>
<dbReference type="Pfam" id="PF00873">
    <property type="entry name" value="ACR_tran"/>
    <property type="match status" value="1"/>
</dbReference>
<dbReference type="SUPFAM" id="SSF82866">
    <property type="entry name" value="Multidrug efflux transporter AcrB transmembrane domain"/>
    <property type="match status" value="1"/>
</dbReference>
<dbReference type="Gene3D" id="3.30.2090.10">
    <property type="entry name" value="Multidrug efflux transporter AcrB TolC docking domain, DN and DC subdomains"/>
    <property type="match status" value="1"/>
</dbReference>
<name>A0AA40R5D2_9BURK</name>
<gene>
    <name evidence="2" type="ORF">WK57_31155</name>
</gene>
<evidence type="ECO:0000313" key="3">
    <source>
        <dbReference type="Proteomes" id="UP000070119"/>
    </source>
</evidence>
<protein>
    <submittedName>
        <fullName evidence="2">Uncharacterized protein</fullName>
    </submittedName>
</protein>
<dbReference type="Gene3D" id="1.20.1640.10">
    <property type="entry name" value="Multidrug efflux transporter AcrB transmembrane domain"/>
    <property type="match status" value="1"/>
</dbReference>
<dbReference type="InterPro" id="IPR001036">
    <property type="entry name" value="Acrflvin-R"/>
</dbReference>
<organism evidence="2 3">
    <name type="scientific">Burkholderia ubonensis</name>
    <dbReference type="NCBI Taxonomy" id="101571"/>
    <lineage>
        <taxon>Bacteria</taxon>
        <taxon>Pseudomonadati</taxon>
        <taxon>Pseudomonadota</taxon>
        <taxon>Betaproteobacteria</taxon>
        <taxon>Burkholderiales</taxon>
        <taxon>Burkholderiaceae</taxon>
        <taxon>Burkholderia</taxon>
        <taxon>Burkholderia cepacia complex</taxon>
    </lineage>
</organism>
<dbReference type="GO" id="GO:0042910">
    <property type="term" value="F:xenobiotic transmembrane transporter activity"/>
    <property type="evidence" value="ECO:0007669"/>
    <property type="project" value="TreeGrafter"/>
</dbReference>
<keyword evidence="1" id="KW-0472">Membrane</keyword>
<dbReference type="Proteomes" id="UP000070119">
    <property type="component" value="Chromosome 2"/>
</dbReference>
<evidence type="ECO:0000313" key="2">
    <source>
        <dbReference type="EMBL" id="KWZ53434.1"/>
    </source>
</evidence>
<feature type="transmembrane region" description="Helical" evidence="1">
    <location>
        <begin position="130"/>
        <end position="151"/>
    </location>
</feature>
<dbReference type="InterPro" id="IPR027463">
    <property type="entry name" value="AcrB_DN_DC_subdom"/>
</dbReference>
<feature type="transmembrane region" description="Helical" evidence="1">
    <location>
        <begin position="211"/>
        <end position="233"/>
    </location>
</feature>
<comment type="caution">
    <text evidence="2">The sequence shown here is derived from an EMBL/GenBank/DDBJ whole genome shotgun (WGS) entry which is preliminary data.</text>
</comment>
<dbReference type="PANTHER" id="PTHR32063">
    <property type="match status" value="1"/>
</dbReference>
<keyword evidence="1" id="KW-0812">Transmembrane</keyword>
<feature type="transmembrane region" description="Helical" evidence="1">
    <location>
        <begin position="179"/>
        <end position="199"/>
    </location>
</feature>
<dbReference type="Gene3D" id="3.30.70.1440">
    <property type="entry name" value="Multidrug efflux transporter AcrB pore domain"/>
    <property type="match status" value="1"/>
</dbReference>
<dbReference type="GO" id="GO:0005886">
    <property type="term" value="C:plasma membrane"/>
    <property type="evidence" value="ECO:0007669"/>
    <property type="project" value="TreeGrafter"/>
</dbReference>
<proteinExistence type="predicted"/>
<feature type="transmembrane region" description="Helical" evidence="1">
    <location>
        <begin position="77"/>
        <end position="97"/>
    </location>
</feature>
<dbReference type="EMBL" id="LNJU01000005">
    <property type="protein sequence ID" value="KWZ53434.1"/>
    <property type="molecule type" value="Genomic_DNA"/>
</dbReference>